<evidence type="ECO:0000313" key="3">
    <source>
        <dbReference type="Proteomes" id="UP000187209"/>
    </source>
</evidence>
<proteinExistence type="predicted"/>
<feature type="transmembrane region" description="Helical" evidence="1">
    <location>
        <begin position="72"/>
        <end position="95"/>
    </location>
</feature>
<feature type="transmembrane region" description="Helical" evidence="1">
    <location>
        <begin position="107"/>
        <end position="132"/>
    </location>
</feature>
<keyword evidence="1" id="KW-0812">Transmembrane</keyword>
<feature type="transmembrane region" description="Helical" evidence="1">
    <location>
        <begin position="12"/>
        <end position="31"/>
    </location>
</feature>
<evidence type="ECO:0000313" key="2">
    <source>
        <dbReference type="EMBL" id="OMJ65801.1"/>
    </source>
</evidence>
<sequence length="189" mass="21693">MEVLIRKRIVKLSYCMYPLGISGMITVPIIMYITGYYLGLVILQIVLSALYIIIGVMFKLSIKLKTPKQKYLHMWIAIIISVASEMLIIITIIALSARTLFYKKLEILMFTLWCSICCFGLIIIFIGLVLVLKTIQYVKEPISESLSLENAPPNYEPMMNPQNGREELYYNPQPMLNTANDELGFILRE</sequence>
<protein>
    <submittedName>
        <fullName evidence="2">Uncharacterized protein</fullName>
    </submittedName>
</protein>
<keyword evidence="3" id="KW-1185">Reference proteome</keyword>
<reference evidence="2 3" key="1">
    <citation type="submission" date="2016-11" db="EMBL/GenBank/DDBJ databases">
        <title>The macronuclear genome of Stentor coeruleus: a giant cell with tiny introns.</title>
        <authorList>
            <person name="Slabodnick M."/>
            <person name="Ruby J.G."/>
            <person name="Reiff S.B."/>
            <person name="Swart E.C."/>
            <person name="Gosai S."/>
            <person name="Prabakaran S."/>
            <person name="Witkowska E."/>
            <person name="Larue G.E."/>
            <person name="Fisher S."/>
            <person name="Freeman R.M."/>
            <person name="Gunawardena J."/>
            <person name="Chu W."/>
            <person name="Stover N.A."/>
            <person name="Gregory B.D."/>
            <person name="Nowacki M."/>
            <person name="Derisi J."/>
            <person name="Roy S.W."/>
            <person name="Marshall W.F."/>
            <person name="Sood P."/>
        </authorList>
    </citation>
    <scope>NUCLEOTIDE SEQUENCE [LARGE SCALE GENOMIC DNA]</scope>
    <source>
        <strain evidence="2">WM001</strain>
    </source>
</reference>
<dbReference type="EMBL" id="MPUH01001937">
    <property type="protein sequence ID" value="OMJ65801.1"/>
    <property type="molecule type" value="Genomic_DNA"/>
</dbReference>
<evidence type="ECO:0000256" key="1">
    <source>
        <dbReference type="SAM" id="Phobius"/>
    </source>
</evidence>
<keyword evidence="1" id="KW-0472">Membrane</keyword>
<gene>
    <name evidence="2" type="ORF">SteCoe_37600</name>
</gene>
<dbReference type="AlphaFoldDB" id="A0A1R2AMP8"/>
<dbReference type="Proteomes" id="UP000187209">
    <property type="component" value="Unassembled WGS sequence"/>
</dbReference>
<organism evidence="2 3">
    <name type="scientific">Stentor coeruleus</name>
    <dbReference type="NCBI Taxonomy" id="5963"/>
    <lineage>
        <taxon>Eukaryota</taxon>
        <taxon>Sar</taxon>
        <taxon>Alveolata</taxon>
        <taxon>Ciliophora</taxon>
        <taxon>Postciliodesmatophora</taxon>
        <taxon>Heterotrichea</taxon>
        <taxon>Heterotrichida</taxon>
        <taxon>Stentoridae</taxon>
        <taxon>Stentor</taxon>
    </lineage>
</organism>
<name>A0A1R2AMP8_9CILI</name>
<keyword evidence="1" id="KW-1133">Transmembrane helix</keyword>
<accession>A0A1R2AMP8</accession>
<feature type="transmembrane region" description="Helical" evidence="1">
    <location>
        <begin position="37"/>
        <end position="60"/>
    </location>
</feature>
<comment type="caution">
    <text evidence="2">The sequence shown here is derived from an EMBL/GenBank/DDBJ whole genome shotgun (WGS) entry which is preliminary data.</text>
</comment>